<reference evidence="2 3" key="1">
    <citation type="submission" date="2019-05" db="EMBL/GenBank/DDBJ databases">
        <authorList>
            <person name="Narsing Rao M.P."/>
            <person name="Li W.J."/>
        </authorList>
    </citation>
    <scope>NUCLEOTIDE SEQUENCE [LARGE SCALE GENOMIC DNA]</scope>
    <source>
        <strain evidence="2 3">SYSU_K30003</strain>
    </source>
</reference>
<feature type="compositionally biased region" description="Basic and acidic residues" evidence="1">
    <location>
        <begin position="65"/>
        <end position="81"/>
    </location>
</feature>
<dbReference type="Proteomes" id="UP000309676">
    <property type="component" value="Unassembled WGS sequence"/>
</dbReference>
<evidence type="ECO:0000256" key="1">
    <source>
        <dbReference type="SAM" id="MobiDB-lite"/>
    </source>
</evidence>
<keyword evidence="3" id="KW-1185">Reference proteome</keyword>
<comment type="caution">
    <text evidence="2">The sequence shown here is derived from an EMBL/GenBank/DDBJ whole genome shotgun (WGS) entry which is preliminary data.</text>
</comment>
<accession>A0A5R9G0R3</accession>
<sequence>MGEEKPDEELMGKRKSSPRLSTTYKMSLALALPVREVLYIGRGTFFKWPQGVLPYFRYIQKTNTRDGGTKRESHLGKREGAAAEGGAGHRYAADDG</sequence>
<gene>
    <name evidence="2" type="ORF">FE782_23150</name>
</gene>
<dbReference type="AlphaFoldDB" id="A0A5R9G0R3"/>
<evidence type="ECO:0000313" key="3">
    <source>
        <dbReference type="Proteomes" id="UP000309676"/>
    </source>
</evidence>
<proteinExistence type="predicted"/>
<feature type="region of interest" description="Disordered" evidence="1">
    <location>
        <begin position="65"/>
        <end position="96"/>
    </location>
</feature>
<dbReference type="EMBL" id="VCIW01000018">
    <property type="protein sequence ID" value="TLS49902.1"/>
    <property type="molecule type" value="Genomic_DNA"/>
</dbReference>
<protein>
    <submittedName>
        <fullName evidence="2">Uncharacterized protein</fullName>
    </submittedName>
</protein>
<evidence type="ECO:0000313" key="2">
    <source>
        <dbReference type="EMBL" id="TLS49902.1"/>
    </source>
</evidence>
<name>A0A5R9G0R3_9BACL</name>
<organism evidence="2 3">
    <name type="scientific">Paenibacillus antri</name>
    <dbReference type="NCBI Taxonomy" id="2582848"/>
    <lineage>
        <taxon>Bacteria</taxon>
        <taxon>Bacillati</taxon>
        <taxon>Bacillota</taxon>
        <taxon>Bacilli</taxon>
        <taxon>Bacillales</taxon>
        <taxon>Paenibacillaceae</taxon>
        <taxon>Paenibacillus</taxon>
    </lineage>
</organism>